<keyword evidence="7 18" id="KW-0028">Amino-acid biosynthesis</keyword>
<evidence type="ECO:0000256" key="3">
    <source>
        <dbReference type="ARBA" id="ARBA00005062"/>
    </source>
</evidence>
<comment type="pathway">
    <text evidence="2 18">Amino-acid biosynthesis; L-threonine biosynthesis; L-threonine from L-aspartate: step 3/5.</text>
</comment>
<dbReference type="GO" id="GO:0004412">
    <property type="term" value="F:homoserine dehydrogenase activity"/>
    <property type="evidence" value="ECO:0007669"/>
    <property type="project" value="UniProtKB-EC"/>
</dbReference>
<dbReference type="InterPro" id="IPR036291">
    <property type="entry name" value="NAD(P)-bd_dom_sf"/>
</dbReference>
<evidence type="ECO:0000256" key="7">
    <source>
        <dbReference type="ARBA" id="ARBA00022605"/>
    </source>
</evidence>
<dbReference type="CDD" id="cd04881">
    <property type="entry name" value="ACT_HSDH-Hom"/>
    <property type="match status" value="1"/>
</dbReference>
<dbReference type="Proteomes" id="UP000294919">
    <property type="component" value="Unassembled WGS sequence"/>
</dbReference>
<dbReference type="GO" id="GO:0009088">
    <property type="term" value="P:threonine biosynthetic process"/>
    <property type="evidence" value="ECO:0007669"/>
    <property type="project" value="UniProtKB-UniPathway"/>
</dbReference>
<comment type="catalytic activity">
    <reaction evidence="15">
        <text>L-homoserine + NADP(+) = L-aspartate 4-semialdehyde + NADPH + H(+)</text>
        <dbReference type="Rhea" id="RHEA:15761"/>
        <dbReference type="ChEBI" id="CHEBI:15378"/>
        <dbReference type="ChEBI" id="CHEBI:57476"/>
        <dbReference type="ChEBI" id="CHEBI:57783"/>
        <dbReference type="ChEBI" id="CHEBI:58349"/>
        <dbReference type="ChEBI" id="CHEBI:537519"/>
        <dbReference type="EC" id="1.1.1.3"/>
    </reaction>
    <physiologicalReaction direction="right-to-left" evidence="15">
        <dbReference type="Rhea" id="RHEA:15763"/>
    </physiologicalReaction>
</comment>
<dbReference type="GO" id="GO:0046872">
    <property type="term" value="F:metal ion binding"/>
    <property type="evidence" value="ECO:0007669"/>
    <property type="project" value="UniProtKB-KW"/>
</dbReference>
<dbReference type="FunFam" id="3.30.360.10:FF:000005">
    <property type="entry name" value="Homoserine dehydrogenase"/>
    <property type="match status" value="1"/>
</dbReference>
<dbReference type="Gene3D" id="3.30.70.260">
    <property type="match status" value="1"/>
</dbReference>
<evidence type="ECO:0000256" key="16">
    <source>
        <dbReference type="PIRSR" id="PIRSR000098-1"/>
    </source>
</evidence>
<evidence type="ECO:0000256" key="15">
    <source>
        <dbReference type="ARBA" id="ARBA00048841"/>
    </source>
</evidence>
<comment type="cofactor">
    <cofactor evidence="1">
        <name>a metal cation</name>
        <dbReference type="ChEBI" id="CHEBI:25213"/>
    </cofactor>
</comment>
<evidence type="ECO:0000256" key="5">
    <source>
        <dbReference type="ARBA" id="ARBA00013213"/>
    </source>
</evidence>
<dbReference type="UniPathway" id="UPA00051">
    <property type="reaction ID" value="UER00465"/>
</dbReference>
<evidence type="ECO:0000256" key="8">
    <source>
        <dbReference type="ARBA" id="ARBA00022697"/>
    </source>
</evidence>
<comment type="caution">
    <text evidence="21">The sequence shown here is derived from an EMBL/GenBank/DDBJ whole genome shotgun (WGS) entry which is preliminary data.</text>
</comment>
<dbReference type="SUPFAM" id="SSF55347">
    <property type="entry name" value="Glyceraldehyde-3-phosphate dehydrogenase-like, C-terminal domain"/>
    <property type="match status" value="1"/>
</dbReference>
<dbReference type="InterPro" id="IPR001342">
    <property type="entry name" value="HDH_cat"/>
</dbReference>
<dbReference type="InterPro" id="IPR002912">
    <property type="entry name" value="ACT_dom"/>
</dbReference>
<evidence type="ECO:0000259" key="20">
    <source>
        <dbReference type="PROSITE" id="PS51671"/>
    </source>
</evidence>
<dbReference type="InterPro" id="IPR019811">
    <property type="entry name" value="HDH_CS"/>
</dbReference>
<dbReference type="GO" id="GO:0009086">
    <property type="term" value="P:methionine biosynthetic process"/>
    <property type="evidence" value="ECO:0007669"/>
    <property type="project" value="UniProtKB-KW"/>
</dbReference>
<evidence type="ECO:0000256" key="11">
    <source>
        <dbReference type="ARBA" id="ARBA00023002"/>
    </source>
</evidence>
<dbReference type="EC" id="1.1.1.3" evidence="5 18"/>
<comment type="similarity">
    <text evidence="4 19">Belongs to the homoserine dehydrogenase family.</text>
</comment>
<dbReference type="RefSeq" id="WP_132242400.1">
    <property type="nucleotide sequence ID" value="NZ_SLWV01000002.1"/>
</dbReference>
<evidence type="ECO:0000313" key="22">
    <source>
        <dbReference type="Proteomes" id="UP000294919"/>
    </source>
</evidence>
<dbReference type="PIRSF" id="PIRSF000098">
    <property type="entry name" value="Homoser_dehydrog"/>
    <property type="match status" value="1"/>
</dbReference>
<keyword evidence="8 18" id="KW-0791">Threonine biosynthesis</keyword>
<evidence type="ECO:0000256" key="9">
    <source>
        <dbReference type="ARBA" id="ARBA00022723"/>
    </source>
</evidence>
<protein>
    <recommendedName>
        <fullName evidence="6 18">Homoserine dehydrogenase</fullName>
        <ecNumber evidence="5 18">1.1.1.3</ecNumber>
    </recommendedName>
</protein>
<dbReference type="Pfam" id="PF01842">
    <property type="entry name" value="ACT"/>
    <property type="match status" value="1"/>
</dbReference>
<dbReference type="PROSITE" id="PS01042">
    <property type="entry name" value="HOMOSER_DHGENASE"/>
    <property type="match status" value="1"/>
</dbReference>
<evidence type="ECO:0000256" key="14">
    <source>
        <dbReference type="ARBA" id="ARBA00023167"/>
    </source>
</evidence>
<keyword evidence="14 18" id="KW-0486">Methionine biosynthesis</keyword>
<feature type="domain" description="ACT" evidence="20">
    <location>
        <begin position="349"/>
        <end position="427"/>
    </location>
</feature>
<sequence>MNKIKIGILGFGNIGTGVWNIIEENSNKINNYLSNTLEVQKILVRDIYKNRNISVPQKMLTTDPMEIIDDPEIDIIVEVLGGIHPAFEYIKQSFEKGKHVVTANKAVIATHGEILRQLAQEHNVALRYEASVGGGIPIINTLTQSLSANKIEELVGIINGTTNYILTQMSDFGMDFDEALKLAQEKGYAEADPTSDIQGEDVAFKLSILITTAFGIRISPQDIPREGITKISKKDIDYASQLGYKIKLFATAKRIDNNFEFHVHPTLVPIHHPLASVNNEFNALFIRGNAVGELMLYGKGAGSMPTGSAVMGDILEISKIIGINFKSAPLNILSENNLNIVGEGLSQYYLRTQVIDQPGVLGKISSTFGKYGISLESVVQRSRGNDSVPLIFVTHEVERHQLDKALEEIKISGLVNEVASILKVENL</sequence>
<feature type="binding site" evidence="17">
    <location>
        <begin position="9"/>
        <end position="16"/>
    </location>
    <ligand>
        <name>NADP(+)</name>
        <dbReference type="ChEBI" id="CHEBI:58349"/>
    </ligand>
</feature>
<accession>A0A4R2KXY1</accession>
<evidence type="ECO:0000256" key="13">
    <source>
        <dbReference type="ARBA" id="ARBA00023053"/>
    </source>
</evidence>
<dbReference type="PANTHER" id="PTHR43331">
    <property type="entry name" value="HOMOSERINE DEHYDROGENASE"/>
    <property type="match status" value="1"/>
</dbReference>
<feature type="binding site" evidence="17">
    <location>
        <position position="190"/>
    </location>
    <ligand>
        <name>L-homoserine</name>
        <dbReference type="ChEBI" id="CHEBI:57476"/>
    </ligand>
</feature>
<dbReference type="SUPFAM" id="SSF51735">
    <property type="entry name" value="NAD(P)-binding Rossmann-fold domains"/>
    <property type="match status" value="1"/>
</dbReference>
<dbReference type="Gene3D" id="3.40.50.720">
    <property type="entry name" value="NAD(P)-binding Rossmann-like Domain"/>
    <property type="match status" value="1"/>
</dbReference>
<proteinExistence type="inferred from homology"/>
<evidence type="ECO:0000256" key="18">
    <source>
        <dbReference type="RuleBase" id="RU000579"/>
    </source>
</evidence>
<evidence type="ECO:0000256" key="6">
    <source>
        <dbReference type="ARBA" id="ARBA00013376"/>
    </source>
</evidence>
<gene>
    <name evidence="21" type="ORF">EV214_102203</name>
</gene>
<evidence type="ECO:0000256" key="12">
    <source>
        <dbReference type="ARBA" id="ARBA00023027"/>
    </source>
</evidence>
<dbReference type="AlphaFoldDB" id="A0A4R2KXY1"/>
<keyword evidence="13" id="KW-0915">Sodium</keyword>
<evidence type="ECO:0000256" key="10">
    <source>
        <dbReference type="ARBA" id="ARBA00022857"/>
    </source>
</evidence>
<evidence type="ECO:0000256" key="19">
    <source>
        <dbReference type="RuleBase" id="RU004171"/>
    </source>
</evidence>
<organism evidence="21 22">
    <name type="scientific">Marinisporobacter balticus</name>
    <dbReference type="NCBI Taxonomy" id="2018667"/>
    <lineage>
        <taxon>Bacteria</taxon>
        <taxon>Bacillati</taxon>
        <taxon>Bacillota</taxon>
        <taxon>Clostridia</taxon>
        <taxon>Peptostreptococcales</taxon>
        <taxon>Thermotaleaceae</taxon>
        <taxon>Marinisporobacter</taxon>
    </lineage>
</organism>
<evidence type="ECO:0000256" key="4">
    <source>
        <dbReference type="ARBA" id="ARBA00006753"/>
    </source>
</evidence>
<dbReference type="FunFam" id="3.40.50.720:FF:000062">
    <property type="entry name" value="Homoserine dehydrogenase"/>
    <property type="match status" value="1"/>
</dbReference>
<evidence type="ECO:0000313" key="21">
    <source>
        <dbReference type="EMBL" id="TCO79481.1"/>
    </source>
</evidence>
<keyword evidence="11 18" id="KW-0560">Oxidoreductase</keyword>
<dbReference type="PANTHER" id="PTHR43331:SF1">
    <property type="entry name" value="HOMOSERINE DEHYDROGENASE"/>
    <property type="match status" value="1"/>
</dbReference>
<dbReference type="SUPFAM" id="SSF55021">
    <property type="entry name" value="ACT-like"/>
    <property type="match status" value="1"/>
</dbReference>
<keyword evidence="9" id="KW-0479">Metal-binding</keyword>
<keyword evidence="10 17" id="KW-0521">NADP</keyword>
<reference evidence="21 22" key="1">
    <citation type="submission" date="2019-03" db="EMBL/GenBank/DDBJ databases">
        <title>Genomic Encyclopedia of Type Strains, Phase IV (KMG-IV): sequencing the most valuable type-strain genomes for metagenomic binning, comparative biology and taxonomic classification.</title>
        <authorList>
            <person name="Goeker M."/>
        </authorList>
    </citation>
    <scope>NUCLEOTIDE SEQUENCE [LARGE SCALE GENOMIC DNA]</scope>
    <source>
        <strain evidence="21 22">DSM 102940</strain>
    </source>
</reference>
<dbReference type="OrthoDB" id="9808167at2"/>
<dbReference type="InterPro" id="IPR016204">
    <property type="entry name" value="HDH"/>
</dbReference>
<evidence type="ECO:0000256" key="1">
    <source>
        <dbReference type="ARBA" id="ARBA00001920"/>
    </source>
</evidence>
<evidence type="ECO:0000256" key="2">
    <source>
        <dbReference type="ARBA" id="ARBA00005056"/>
    </source>
</evidence>
<feature type="active site" description="Proton donor" evidence="16">
    <location>
        <position position="205"/>
    </location>
</feature>
<feature type="binding site" evidence="17">
    <location>
        <position position="105"/>
    </location>
    <ligand>
        <name>NADPH</name>
        <dbReference type="ChEBI" id="CHEBI:57783"/>
    </ligand>
</feature>
<dbReference type="Gene3D" id="3.30.360.10">
    <property type="entry name" value="Dihydrodipicolinate Reductase, domain 2"/>
    <property type="match status" value="1"/>
</dbReference>
<comment type="pathway">
    <text evidence="3 18">Amino-acid biosynthesis; L-methionine biosynthesis via de novo pathway; L-homoserine from L-aspartate: step 3/3.</text>
</comment>
<dbReference type="UniPathway" id="UPA00050">
    <property type="reaction ID" value="UER00063"/>
</dbReference>
<keyword evidence="12" id="KW-0520">NAD</keyword>
<evidence type="ECO:0000256" key="17">
    <source>
        <dbReference type="PIRSR" id="PIRSR000098-2"/>
    </source>
</evidence>
<dbReference type="Pfam" id="PF03447">
    <property type="entry name" value="NAD_binding_3"/>
    <property type="match status" value="1"/>
</dbReference>
<dbReference type="InterPro" id="IPR045865">
    <property type="entry name" value="ACT-like_dom_sf"/>
</dbReference>
<dbReference type="Pfam" id="PF00742">
    <property type="entry name" value="Homoserine_dh"/>
    <property type="match status" value="1"/>
</dbReference>
<dbReference type="InterPro" id="IPR005106">
    <property type="entry name" value="Asp/hSer_DH_NAD-bd"/>
</dbReference>
<name>A0A4R2KXY1_9FIRM</name>
<dbReference type="NCBIfam" id="NF004976">
    <property type="entry name" value="PRK06349.1"/>
    <property type="match status" value="1"/>
</dbReference>
<dbReference type="EMBL" id="SLWV01000002">
    <property type="protein sequence ID" value="TCO79481.1"/>
    <property type="molecule type" value="Genomic_DNA"/>
</dbReference>
<keyword evidence="22" id="KW-1185">Reference proteome</keyword>
<dbReference type="PROSITE" id="PS51671">
    <property type="entry name" value="ACT"/>
    <property type="match status" value="1"/>
</dbReference>
<dbReference type="GO" id="GO:0050661">
    <property type="term" value="F:NADP binding"/>
    <property type="evidence" value="ECO:0007669"/>
    <property type="project" value="InterPro"/>
</dbReference>